<dbReference type="Pfam" id="PF07961">
    <property type="entry name" value="MBA1"/>
    <property type="match status" value="1"/>
</dbReference>
<dbReference type="GO" id="GO:0032979">
    <property type="term" value="P:protein insertion into mitochondrial inner membrane from matrix"/>
    <property type="evidence" value="ECO:0007669"/>
    <property type="project" value="InterPro"/>
</dbReference>
<feature type="compositionally biased region" description="Polar residues" evidence="1">
    <location>
        <begin position="30"/>
        <end position="43"/>
    </location>
</feature>
<protein>
    <submittedName>
        <fullName evidence="2">LANO_0E08438g1_1</fullName>
    </submittedName>
</protein>
<dbReference type="OrthoDB" id="19619at2759"/>
<name>A0A1G4JVI9_9SACH</name>
<dbReference type="Proteomes" id="UP000189911">
    <property type="component" value="Chromosome E"/>
</dbReference>
<gene>
    <name evidence="2" type="ORF">LANO_0E08438G</name>
</gene>
<dbReference type="PIRSF" id="PIRSF022613">
    <property type="entry name" value="MBA1"/>
    <property type="match status" value="1"/>
</dbReference>
<accession>A0A1G4JVI9</accession>
<dbReference type="GO" id="GO:0043022">
    <property type="term" value="F:ribosome binding"/>
    <property type="evidence" value="ECO:0007669"/>
    <property type="project" value="InterPro"/>
</dbReference>
<dbReference type="PANTHER" id="PTHR13333:SF5">
    <property type="entry name" value="M-AAA PROTEASE-INTERACTING PROTEIN 1, MITOCHONDRIAL"/>
    <property type="match status" value="1"/>
</dbReference>
<dbReference type="InterPro" id="IPR012483">
    <property type="entry name" value="Mba1_Saccharomycetales"/>
</dbReference>
<feature type="region of interest" description="Disordered" evidence="1">
    <location>
        <begin position="30"/>
        <end position="51"/>
    </location>
</feature>
<reference evidence="3" key="1">
    <citation type="submission" date="2016-03" db="EMBL/GenBank/DDBJ databases">
        <authorList>
            <person name="Devillers Hugo."/>
        </authorList>
    </citation>
    <scope>NUCLEOTIDE SEQUENCE [LARGE SCALE GENOMIC DNA]</scope>
</reference>
<dbReference type="PANTHER" id="PTHR13333">
    <property type="entry name" value="M-AAA PROTEASE-INTERACTING PROTEIN 1, MITOCHONDRIAL"/>
    <property type="match status" value="1"/>
</dbReference>
<dbReference type="EMBL" id="LT598451">
    <property type="protein sequence ID" value="SCU94860.1"/>
    <property type="molecule type" value="Genomic_DNA"/>
</dbReference>
<dbReference type="InterPro" id="IPR024621">
    <property type="entry name" value="Mba1"/>
</dbReference>
<organism evidence="2 3">
    <name type="scientific">Lachancea nothofagi CBS 11611</name>
    <dbReference type="NCBI Taxonomy" id="1266666"/>
    <lineage>
        <taxon>Eukaryota</taxon>
        <taxon>Fungi</taxon>
        <taxon>Dikarya</taxon>
        <taxon>Ascomycota</taxon>
        <taxon>Saccharomycotina</taxon>
        <taxon>Saccharomycetes</taxon>
        <taxon>Saccharomycetales</taxon>
        <taxon>Saccharomycetaceae</taxon>
        <taxon>Lachancea</taxon>
    </lineage>
</organism>
<evidence type="ECO:0000256" key="1">
    <source>
        <dbReference type="SAM" id="MobiDB-lite"/>
    </source>
</evidence>
<dbReference type="GO" id="GO:0005743">
    <property type="term" value="C:mitochondrial inner membrane"/>
    <property type="evidence" value="ECO:0007669"/>
    <property type="project" value="InterPro"/>
</dbReference>
<dbReference type="AlphaFoldDB" id="A0A1G4JVI9"/>
<dbReference type="Gene3D" id="3.10.450.240">
    <property type="match status" value="1"/>
</dbReference>
<proteinExistence type="predicted"/>
<sequence>MILNGISRARLSIPRGSLNFTRSVSRSTPLWQQMSGNDSTGSKKNSKPTDFNPRHLGISADVYIPPSFKNLPSAFSHPIVFSNAVIRRIYTFGLNTVQVALFRYQSGLKPNFLLWKNRAIETYVGVNKAFAARQLDSVKPQMSLWVDEALTARAKQLPKNVELDWQLLKFHKVPKLVSVQVMMIPGRPLEHIQLIYKFETKQRLIKLNKNTHETNKLDRDVTDYVAFLCDASTNELILIGSVFESEPTAKLPKNYEDNMQTAIQRMKTSGDLYRINSK</sequence>
<keyword evidence="3" id="KW-1185">Reference proteome</keyword>
<evidence type="ECO:0000313" key="3">
    <source>
        <dbReference type="Proteomes" id="UP000189911"/>
    </source>
</evidence>
<evidence type="ECO:0000313" key="2">
    <source>
        <dbReference type="EMBL" id="SCU94860.1"/>
    </source>
</evidence>